<feature type="compositionally biased region" description="Basic residues" evidence="1">
    <location>
        <begin position="1"/>
        <end position="10"/>
    </location>
</feature>
<evidence type="ECO:0000256" key="1">
    <source>
        <dbReference type="SAM" id="MobiDB-lite"/>
    </source>
</evidence>
<sequence length="343" mass="37208">MFGKGVKRKHTEVSEDDEETKVGRSRQAPEEDEETERRKRTDDAEKGIIKGLANEEEIPRVVVCGDEVPYHDYAAQRQRVLGLSLGKLQMCRGRSELCLRSYVLITGTLRLIQEELRCEGSQRPVLPPWFGVPVTAADCEDSNRQSPSLVNRGASLPTAHLDAGDGLLPSILPETSLLRASLSQESAVSRLKLEPRLLCTENIPSSANGVRDLRAGSSATEDAQAKLAEARNPTDLLLSGFELPDTPVLLQDLCLDDDFTDIDTTMCDFDLFAPAVLASSRSSVSQVASVPSPGVPSTHAPPPIEEWSSRSLPSACGSVTSSGQQFKTDLSELDHIMEVLVGS</sequence>
<protein>
    <recommendedName>
        <fullName evidence="2">SERTA domain-containing protein</fullName>
    </recommendedName>
</protein>
<reference evidence="3" key="1">
    <citation type="submission" date="2025-08" db="UniProtKB">
        <authorList>
            <consortium name="Ensembl"/>
        </authorList>
    </citation>
    <scope>IDENTIFICATION</scope>
</reference>
<evidence type="ECO:0000259" key="2">
    <source>
        <dbReference type="PROSITE" id="PS51053"/>
    </source>
</evidence>
<dbReference type="InterPro" id="IPR052262">
    <property type="entry name" value="E2F-SERTA_domain_protein"/>
</dbReference>
<dbReference type="Pfam" id="PF06031">
    <property type="entry name" value="SERTA"/>
    <property type="match status" value="1"/>
</dbReference>
<feature type="domain" description="SERTA" evidence="2">
    <location>
        <begin position="73"/>
        <end position="120"/>
    </location>
</feature>
<accession>A0A8C4R1I8</accession>
<dbReference type="Ensembl" id="ENSEBUT00000024091.1">
    <property type="protein sequence ID" value="ENSEBUP00000023515.1"/>
    <property type="gene ID" value="ENSEBUG00000014486.1"/>
</dbReference>
<dbReference type="PANTHER" id="PTHR16277">
    <property type="entry name" value="CELL DIVISION CYCLE ASSOCIATED PROTEIN 4/SERTA DOMAIN-CONTAINING PROTEIN 2"/>
    <property type="match status" value="1"/>
</dbReference>
<proteinExistence type="predicted"/>
<keyword evidence="4" id="KW-1185">Reference proteome</keyword>
<feature type="region of interest" description="Disordered" evidence="1">
    <location>
        <begin position="290"/>
        <end position="313"/>
    </location>
</feature>
<evidence type="ECO:0000313" key="3">
    <source>
        <dbReference type="Ensembl" id="ENSEBUP00000023515.1"/>
    </source>
</evidence>
<dbReference type="Proteomes" id="UP000694388">
    <property type="component" value="Unplaced"/>
</dbReference>
<dbReference type="AlphaFoldDB" id="A0A8C4R1I8"/>
<evidence type="ECO:0000313" key="4">
    <source>
        <dbReference type="Proteomes" id="UP000694388"/>
    </source>
</evidence>
<dbReference type="PANTHER" id="PTHR16277:SF7">
    <property type="entry name" value="RE12330P"/>
    <property type="match status" value="1"/>
</dbReference>
<name>A0A8C4R1I8_EPTBU</name>
<organism evidence="3 4">
    <name type="scientific">Eptatretus burgeri</name>
    <name type="common">Inshore hagfish</name>
    <dbReference type="NCBI Taxonomy" id="7764"/>
    <lineage>
        <taxon>Eukaryota</taxon>
        <taxon>Metazoa</taxon>
        <taxon>Chordata</taxon>
        <taxon>Craniata</taxon>
        <taxon>Vertebrata</taxon>
        <taxon>Cyclostomata</taxon>
        <taxon>Myxini</taxon>
        <taxon>Myxiniformes</taxon>
        <taxon>Myxinidae</taxon>
        <taxon>Eptatretinae</taxon>
        <taxon>Eptatretus</taxon>
    </lineage>
</organism>
<dbReference type="InterPro" id="IPR009263">
    <property type="entry name" value="SERTA_dom"/>
</dbReference>
<reference evidence="3" key="2">
    <citation type="submission" date="2025-09" db="UniProtKB">
        <authorList>
            <consortium name="Ensembl"/>
        </authorList>
    </citation>
    <scope>IDENTIFICATION</scope>
</reference>
<feature type="region of interest" description="Disordered" evidence="1">
    <location>
        <begin position="1"/>
        <end position="43"/>
    </location>
</feature>
<dbReference type="GO" id="GO:0005634">
    <property type="term" value="C:nucleus"/>
    <property type="evidence" value="ECO:0007669"/>
    <property type="project" value="TreeGrafter"/>
</dbReference>
<dbReference type="PROSITE" id="PS51053">
    <property type="entry name" value="SERTA"/>
    <property type="match status" value="1"/>
</dbReference>